<dbReference type="SUPFAM" id="SSF57667">
    <property type="entry name" value="beta-beta-alpha zinc fingers"/>
    <property type="match status" value="3"/>
</dbReference>
<organism evidence="8 9">
    <name type="scientific">Knipowitschia caucasica</name>
    <name type="common">Caucasian dwarf goby</name>
    <name type="synonym">Pomatoschistus caucasicus</name>
    <dbReference type="NCBI Taxonomy" id="637954"/>
    <lineage>
        <taxon>Eukaryota</taxon>
        <taxon>Metazoa</taxon>
        <taxon>Chordata</taxon>
        <taxon>Craniata</taxon>
        <taxon>Vertebrata</taxon>
        <taxon>Euteleostomi</taxon>
        <taxon>Actinopterygii</taxon>
        <taxon>Neopterygii</taxon>
        <taxon>Teleostei</taxon>
        <taxon>Neoteleostei</taxon>
        <taxon>Acanthomorphata</taxon>
        <taxon>Gobiaria</taxon>
        <taxon>Gobiiformes</taxon>
        <taxon>Gobioidei</taxon>
        <taxon>Gobiidae</taxon>
        <taxon>Gobiinae</taxon>
        <taxon>Knipowitschia</taxon>
    </lineage>
</organism>
<dbReference type="EMBL" id="OZ035829">
    <property type="protein sequence ID" value="CAL1611432.1"/>
    <property type="molecule type" value="Genomic_DNA"/>
</dbReference>
<dbReference type="GO" id="GO:0000981">
    <property type="term" value="F:DNA-binding transcription factor activity, RNA polymerase II-specific"/>
    <property type="evidence" value="ECO:0007669"/>
    <property type="project" value="TreeGrafter"/>
</dbReference>
<dbReference type="Gene3D" id="3.30.160.60">
    <property type="entry name" value="Classic Zinc Finger"/>
    <property type="match status" value="4"/>
</dbReference>
<feature type="compositionally biased region" description="Polar residues" evidence="6">
    <location>
        <begin position="9"/>
        <end position="23"/>
    </location>
</feature>
<feature type="domain" description="C2H2-type" evidence="7">
    <location>
        <begin position="312"/>
        <end position="339"/>
    </location>
</feature>
<feature type="region of interest" description="Disordered" evidence="6">
    <location>
        <begin position="1"/>
        <end position="177"/>
    </location>
</feature>
<keyword evidence="9" id="KW-1185">Reference proteome</keyword>
<evidence type="ECO:0000256" key="2">
    <source>
        <dbReference type="ARBA" id="ARBA00022737"/>
    </source>
</evidence>
<evidence type="ECO:0000259" key="7">
    <source>
        <dbReference type="PROSITE" id="PS50157"/>
    </source>
</evidence>
<dbReference type="Pfam" id="PF00096">
    <property type="entry name" value="zf-C2H2"/>
    <property type="match status" value="2"/>
</dbReference>
<dbReference type="GO" id="GO:0005634">
    <property type="term" value="C:nucleus"/>
    <property type="evidence" value="ECO:0007669"/>
    <property type="project" value="TreeGrafter"/>
</dbReference>
<name>A0AAV2MDG9_KNICA</name>
<dbReference type="PROSITE" id="PS50157">
    <property type="entry name" value="ZINC_FINGER_C2H2_2"/>
    <property type="match status" value="5"/>
</dbReference>
<dbReference type="PANTHER" id="PTHR24381">
    <property type="entry name" value="ZINC FINGER PROTEIN"/>
    <property type="match status" value="1"/>
</dbReference>
<feature type="domain" description="C2H2-type" evidence="7">
    <location>
        <begin position="256"/>
        <end position="283"/>
    </location>
</feature>
<reference evidence="8 9" key="1">
    <citation type="submission" date="2024-04" db="EMBL/GenBank/DDBJ databases">
        <authorList>
            <person name="Waldvogel A.-M."/>
            <person name="Schoenle A."/>
        </authorList>
    </citation>
    <scope>NUCLEOTIDE SEQUENCE [LARGE SCALE GENOMIC DNA]</scope>
</reference>
<dbReference type="AlphaFoldDB" id="A0AAV2MDG9"/>
<evidence type="ECO:0000313" key="8">
    <source>
        <dbReference type="EMBL" id="CAL1611432.1"/>
    </source>
</evidence>
<evidence type="ECO:0000313" key="9">
    <source>
        <dbReference type="Proteomes" id="UP001497482"/>
    </source>
</evidence>
<evidence type="ECO:0000256" key="6">
    <source>
        <dbReference type="SAM" id="MobiDB-lite"/>
    </source>
</evidence>
<dbReference type="PANTHER" id="PTHR24381:SF450">
    <property type="entry name" value="GASTRULA ZINC FINGER PROTEIN XLCGF26.1-LIKE-RELATED"/>
    <property type="match status" value="1"/>
</dbReference>
<evidence type="ECO:0000256" key="4">
    <source>
        <dbReference type="ARBA" id="ARBA00022833"/>
    </source>
</evidence>
<dbReference type="FunFam" id="3.30.160.60:FF:000065">
    <property type="entry name" value="B-cell CLL/lymphoma 6, member B"/>
    <property type="match status" value="1"/>
</dbReference>
<dbReference type="Pfam" id="PF13912">
    <property type="entry name" value="zf-C2H2_6"/>
    <property type="match status" value="1"/>
</dbReference>
<dbReference type="InterPro" id="IPR036236">
    <property type="entry name" value="Znf_C2H2_sf"/>
</dbReference>
<dbReference type="SMART" id="SM00355">
    <property type="entry name" value="ZnF_C2H2"/>
    <property type="match status" value="6"/>
</dbReference>
<gene>
    <name evidence="8" type="ORF">KC01_LOCUS37850</name>
</gene>
<keyword evidence="4" id="KW-0862">Zinc</keyword>
<accession>A0AAV2MDG9</accession>
<dbReference type="Proteomes" id="UP001497482">
    <property type="component" value="Chromosome 7"/>
</dbReference>
<evidence type="ECO:0000256" key="3">
    <source>
        <dbReference type="ARBA" id="ARBA00022771"/>
    </source>
</evidence>
<dbReference type="InterPro" id="IPR013087">
    <property type="entry name" value="Znf_C2H2_type"/>
</dbReference>
<feature type="compositionally biased region" description="Basic and acidic residues" evidence="6">
    <location>
        <begin position="71"/>
        <end position="85"/>
    </location>
</feature>
<sequence length="777" mass="85896">MHSLPHADPQTSAHTDSSESTEPASGDQEPAEGSSSAVTAGDTAHSADYAQISAAETDAYTGNAPKKHHSAPGERDCSNNTEKRSPSASDSDECTERLSPQKGNPTPKLDLGPTEERVSGEACSATTANKANEMEADRPESCEDEDTRQGDGAAAAEQKRQEEEEEEEEEAEAEAATKKRTMMCKECGKVFNRRETFNLHRHFHLHEDELKPLTCKECGLTFQQRSSFIKHRKEHKQKDMEGNMKTHQKLHQEKPFRCSSCHKGYSDQAQLDTHLLCHRGERPHRCNICDKAFGLAYQLLDHMNTHTGARPHRCEVCNKSFTWLSSLLVHKKAHKRQIQNTLEMEDSMSRTSKDKWAASSPFEGLGLVGLSDIPVSDAEMHKIVDQPPPISAASLEQTPQKMNELPPPVHWKADIGGELTAVLSPHKAFLALPTQPHSMPGKVLVSPHRMETSPSYISPGPSYVPQKTVATETEQQRQLQAVWSSPQSTVAPTSSLLSSHAVSYIDGAALWSVRPPAANLNLHNSPKKMNKDMQSPTWQGTLMPSQANLPSPLQKGELQKWDMASPQVQAIMQSEKAWVSGLSNASTLSQMPPHGIGARWDIQTSPGMQKALKSPDHLLSSPDFQLQQKQLLPFMSIPFEPQRFAQTISAPMWGFQSNPVAAQAILKAGNMQDLQQQNAKLIMNQPPHFFPPLQSLPPLGLPPSHPLHSVSVGVFPRPPHPNLFFPPQVSQVLSHKLGPPRLAFPTDRLPQCMICGRTLPREVDLQMHYMQHAQGEI</sequence>
<feature type="domain" description="C2H2-type" evidence="7">
    <location>
        <begin position="213"/>
        <end position="240"/>
    </location>
</feature>
<evidence type="ECO:0000256" key="5">
    <source>
        <dbReference type="PROSITE-ProRule" id="PRU00042"/>
    </source>
</evidence>
<protein>
    <recommendedName>
        <fullName evidence="7">C2H2-type domain-containing protein</fullName>
    </recommendedName>
</protein>
<dbReference type="GO" id="GO:0000977">
    <property type="term" value="F:RNA polymerase II transcription regulatory region sequence-specific DNA binding"/>
    <property type="evidence" value="ECO:0007669"/>
    <property type="project" value="TreeGrafter"/>
</dbReference>
<keyword evidence="3 5" id="KW-0863">Zinc-finger</keyword>
<dbReference type="PROSITE" id="PS00028">
    <property type="entry name" value="ZINC_FINGER_C2H2_1"/>
    <property type="match status" value="6"/>
</dbReference>
<feature type="compositionally biased region" description="Basic and acidic residues" evidence="6">
    <location>
        <begin position="132"/>
        <end position="141"/>
    </location>
</feature>
<dbReference type="GO" id="GO:0008270">
    <property type="term" value="F:zinc ion binding"/>
    <property type="evidence" value="ECO:0007669"/>
    <property type="project" value="UniProtKB-KW"/>
</dbReference>
<feature type="domain" description="C2H2-type" evidence="7">
    <location>
        <begin position="284"/>
        <end position="311"/>
    </location>
</feature>
<keyword evidence="1" id="KW-0479">Metal-binding</keyword>
<keyword evidence="2" id="KW-0677">Repeat</keyword>
<feature type="compositionally biased region" description="Acidic residues" evidence="6">
    <location>
        <begin position="163"/>
        <end position="173"/>
    </location>
</feature>
<dbReference type="FunFam" id="3.30.160.60:FF:000624">
    <property type="entry name" value="zinc finger protein 697"/>
    <property type="match status" value="1"/>
</dbReference>
<feature type="domain" description="C2H2-type" evidence="7">
    <location>
        <begin position="182"/>
        <end position="209"/>
    </location>
</feature>
<proteinExistence type="predicted"/>
<evidence type="ECO:0000256" key="1">
    <source>
        <dbReference type="ARBA" id="ARBA00022723"/>
    </source>
</evidence>